<feature type="domain" description="PUM-HD" evidence="13">
    <location>
        <begin position="1143"/>
        <end position="1512"/>
    </location>
</feature>
<feature type="domain" description="RRM" evidence="12">
    <location>
        <begin position="1004"/>
        <end position="1078"/>
    </location>
</feature>
<dbReference type="SUPFAM" id="SSF50249">
    <property type="entry name" value="Nucleic acid-binding proteins"/>
    <property type="match status" value="1"/>
</dbReference>
<feature type="compositionally biased region" description="Low complexity" evidence="11">
    <location>
        <begin position="763"/>
        <end position="775"/>
    </location>
</feature>
<feature type="region of interest" description="Disordered" evidence="11">
    <location>
        <begin position="1513"/>
        <end position="1551"/>
    </location>
</feature>
<evidence type="ECO:0000256" key="7">
    <source>
        <dbReference type="ARBA" id="ARBA00023146"/>
    </source>
</evidence>
<feature type="region of interest" description="Disordered" evidence="11">
    <location>
        <begin position="575"/>
        <end position="599"/>
    </location>
</feature>
<dbReference type="Pfam" id="PF00152">
    <property type="entry name" value="tRNA-synt_2"/>
    <property type="match status" value="1"/>
</dbReference>
<dbReference type="Pfam" id="PF00076">
    <property type="entry name" value="RRM_1"/>
    <property type="match status" value="1"/>
</dbReference>
<evidence type="ECO:0000259" key="14">
    <source>
        <dbReference type="PROSITE" id="PS50862"/>
    </source>
</evidence>
<protein>
    <recommendedName>
        <fullName evidence="1">asparagine--tRNA ligase</fullName>
        <ecNumber evidence="1">6.1.1.22</ecNumber>
    </recommendedName>
</protein>
<dbReference type="InterPro" id="IPR016024">
    <property type="entry name" value="ARM-type_fold"/>
</dbReference>
<dbReference type="GO" id="GO:0004816">
    <property type="term" value="F:asparagine-tRNA ligase activity"/>
    <property type="evidence" value="ECO:0007669"/>
    <property type="project" value="UniProtKB-EC"/>
</dbReference>
<dbReference type="InterPro" id="IPR011989">
    <property type="entry name" value="ARM-like"/>
</dbReference>
<evidence type="ECO:0000313" key="15">
    <source>
        <dbReference type="EMBL" id="SLM39922.1"/>
    </source>
</evidence>
<dbReference type="GO" id="GO:0003723">
    <property type="term" value="F:RNA binding"/>
    <property type="evidence" value="ECO:0007669"/>
    <property type="project" value="UniProtKB-UniRule"/>
</dbReference>
<dbReference type="EMBL" id="FWEW01003601">
    <property type="protein sequence ID" value="SLM39922.1"/>
    <property type="molecule type" value="Genomic_DNA"/>
</dbReference>
<keyword evidence="9" id="KW-0694">RNA-binding</keyword>
<feature type="compositionally biased region" description="Polar residues" evidence="11">
    <location>
        <begin position="728"/>
        <end position="742"/>
    </location>
</feature>
<dbReference type="PROSITE" id="PS50302">
    <property type="entry name" value="PUM"/>
    <property type="match status" value="2"/>
</dbReference>
<dbReference type="Pfam" id="PF00806">
    <property type="entry name" value="PUF"/>
    <property type="match status" value="3"/>
</dbReference>
<dbReference type="InterPro" id="IPR012677">
    <property type="entry name" value="Nucleotide-bd_a/b_plait_sf"/>
</dbReference>
<feature type="repeat" description="Pumilio" evidence="10">
    <location>
        <begin position="1221"/>
        <end position="1257"/>
    </location>
</feature>
<dbReference type="InterPro" id="IPR048952">
    <property type="entry name" value="AsnRS_N"/>
</dbReference>
<dbReference type="SUPFAM" id="SSF48371">
    <property type="entry name" value="ARM repeat"/>
    <property type="match status" value="1"/>
</dbReference>
<feature type="region of interest" description="Disordered" evidence="11">
    <location>
        <begin position="44"/>
        <end position="63"/>
    </location>
</feature>
<evidence type="ECO:0000259" key="13">
    <source>
        <dbReference type="PROSITE" id="PS50303"/>
    </source>
</evidence>
<evidence type="ECO:0000256" key="4">
    <source>
        <dbReference type="ARBA" id="ARBA00022741"/>
    </source>
</evidence>
<feature type="compositionally biased region" description="Polar residues" evidence="11">
    <location>
        <begin position="575"/>
        <end position="594"/>
    </location>
</feature>
<dbReference type="PROSITE" id="PS50862">
    <property type="entry name" value="AA_TRNA_LIGASE_II"/>
    <property type="match status" value="1"/>
</dbReference>
<organism evidence="15 16">
    <name type="scientific">Lasallia pustulata</name>
    <dbReference type="NCBI Taxonomy" id="136370"/>
    <lineage>
        <taxon>Eukaryota</taxon>
        <taxon>Fungi</taxon>
        <taxon>Dikarya</taxon>
        <taxon>Ascomycota</taxon>
        <taxon>Pezizomycotina</taxon>
        <taxon>Lecanoromycetes</taxon>
        <taxon>OSLEUM clade</taxon>
        <taxon>Umbilicariomycetidae</taxon>
        <taxon>Umbilicariales</taxon>
        <taxon>Umbilicariaceae</taxon>
        <taxon>Lasallia</taxon>
    </lineage>
</organism>
<evidence type="ECO:0000256" key="3">
    <source>
        <dbReference type="ARBA" id="ARBA00022737"/>
    </source>
</evidence>
<dbReference type="Pfam" id="PF20917">
    <property type="entry name" value="AsnRS_N"/>
    <property type="match status" value="1"/>
</dbReference>
<evidence type="ECO:0000256" key="1">
    <source>
        <dbReference type="ARBA" id="ARBA00012816"/>
    </source>
</evidence>
<keyword evidence="16" id="KW-1185">Reference proteome</keyword>
<evidence type="ECO:0000256" key="10">
    <source>
        <dbReference type="PROSITE-ProRule" id="PRU00317"/>
    </source>
</evidence>
<feature type="compositionally biased region" description="Low complexity" evidence="11">
    <location>
        <begin position="1672"/>
        <end position="1682"/>
    </location>
</feature>
<dbReference type="InterPro" id="IPR006195">
    <property type="entry name" value="aa-tRNA-synth_II"/>
</dbReference>
<dbReference type="SMART" id="SM00360">
    <property type="entry name" value="RRM"/>
    <property type="match status" value="1"/>
</dbReference>
<feature type="region of interest" description="Disordered" evidence="11">
    <location>
        <begin position="1663"/>
        <end position="1687"/>
    </location>
</feature>
<keyword evidence="6" id="KW-0648">Protein biosynthesis</keyword>
<dbReference type="InterPro" id="IPR035979">
    <property type="entry name" value="RBD_domain_sf"/>
</dbReference>
<evidence type="ECO:0000256" key="2">
    <source>
        <dbReference type="ARBA" id="ARBA00022598"/>
    </source>
</evidence>
<dbReference type="SMART" id="SM00025">
    <property type="entry name" value="Pumilio"/>
    <property type="match status" value="6"/>
</dbReference>
<feature type="region of interest" description="Disordered" evidence="11">
    <location>
        <begin position="1086"/>
        <end position="1109"/>
    </location>
</feature>
<dbReference type="InterPro" id="IPR001313">
    <property type="entry name" value="Pumilio_RNA-bd_rpt"/>
</dbReference>
<dbReference type="FunFam" id="3.30.70.330:FF:000339">
    <property type="entry name" value="RNA binding protein Jsn1"/>
    <property type="match status" value="1"/>
</dbReference>
<dbReference type="SUPFAM" id="SSF54928">
    <property type="entry name" value="RNA-binding domain, RBD"/>
    <property type="match status" value="1"/>
</dbReference>
<dbReference type="GO" id="GO:0006421">
    <property type="term" value="P:asparaginyl-tRNA aminoacylation"/>
    <property type="evidence" value="ECO:0007669"/>
    <property type="project" value="InterPro"/>
</dbReference>
<dbReference type="Pfam" id="PF01336">
    <property type="entry name" value="tRNA_anti-codon"/>
    <property type="match status" value="1"/>
</dbReference>
<dbReference type="EC" id="6.1.1.22" evidence="1"/>
<dbReference type="InterPro" id="IPR004364">
    <property type="entry name" value="Aa-tRNA-synt_II"/>
</dbReference>
<evidence type="ECO:0000259" key="12">
    <source>
        <dbReference type="PROSITE" id="PS50102"/>
    </source>
</evidence>
<dbReference type="InterPro" id="IPR004365">
    <property type="entry name" value="NA-bd_OB_tRNA"/>
</dbReference>
<dbReference type="CDD" id="cd04323">
    <property type="entry name" value="AsnRS_cyto_like_N"/>
    <property type="match status" value="1"/>
</dbReference>
<feature type="repeat" description="Pumilio" evidence="10">
    <location>
        <begin position="1294"/>
        <end position="1332"/>
    </location>
</feature>
<evidence type="ECO:0000256" key="5">
    <source>
        <dbReference type="ARBA" id="ARBA00022840"/>
    </source>
</evidence>
<dbReference type="SUPFAM" id="SSF55681">
    <property type="entry name" value="Class II aaRS and biotin synthetases"/>
    <property type="match status" value="1"/>
</dbReference>
<name>A0A1W5DAG0_9LECA</name>
<dbReference type="InterPro" id="IPR004522">
    <property type="entry name" value="Asn-tRNA-ligase"/>
</dbReference>
<proteinExistence type="predicted"/>
<evidence type="ECO:0000256" key="9">
    <source>
        <dbReference type="PROSITE-ProRule" id="PRU00176"/>
    </source>
</evidence>
<dbReference type="CDD" id="cd00776">
    <property type="entry name" value="AsxRS_core"/>
    <property type="match status" value="1"/>
</dbReference>
<feature type="compositionally biased region" description="Low complexity" evidence="11">
    <location>
        <begin position="708"/>
        <end position="727"/>
    </location>
</feature>
<evidence type="ECO:0000256" key="8">
    <source>
        <dbReference type="ARBA" id="ARBA00024893"/>
    </source>
</evidence>
<keyword evidence="7" id="KW-0030">Aminoacyl-tRNA synthetase</keyword>
<dbReference type="InterPro" id="IPR002312">
    <property type="entry name" value="Asp/Asn-tRNA-synth_IIb"/>
</dbReference>
<comment type="function">
    <text evidence="8">RNA-binding nucleolar protein required for pre-rRNA processing. Involved in production of 18S rRNA and assembly of small ribosomal subunit.</text>
</comment>
<dbReference type="Gene3D" id="1.25.10.10">
    <property type="entry name" value="Leucine-rich Repeat Variant"/>
    <property type="match status" value="1"/>
</dbReference>
<keyword evidence="3" id="KW-0677">Repeat</keyword>
<feature type="region of interest" description="Disordered" evidence="11">
    <location>
        <begin position="640"/>
        <end position="742"/>
    </location>
</feature>
<dbReference type="PROSITE" id="PS50303">
    <property type="entry name" value="PUM_HD"/>
    <property type="match status" value="1"/>
</dbReference>
<dbReference type="InterPro" id="IPR052645">
    <property type="entry name" value="Pumilio_domain_protein"/>
</dbReference>
<dbReference type="GO" id="GO:0005524">
    <property type="term" value="F:ATP binding"/>
    <property type="evidence" value="ECO:0007669"/>
    <property type="project" value="UniProtKB-KW"/>
</dbReference>
<dbReference type="InterPro" id="IPR000504">
    <property type="entry name" value="RRM_dom"/>
</dbReference>
<dbReference type="Gene3D" id="3.30.1910.20">
    <property type="entry name" value="asparaginyl-tRNA synthetase, N-terminal domain"/>
    <property type="match status" value="1"/>
</dbReference>
<dbReference type="Gene3D" id="3.30.930.10">
    <property type="entry name" value="Bira Bifunctional Protein, Domain 2"/>
    <property type="match status" value="1"/>
</dbReference>
<feature type="domain" description="Aminoacyl-transfer RNA synthetases class-II family profile" evidence="14">
    <location>
        <begin position="283"/>
        <end position="587"/>
    </location>
</feature>
<feature type="compositionally biased region" description="Polar residues" evidence="11">
    <location>
        <begin position="1537"/>
        <end position="1551"/>
    </location>
</feature>
<keyword evidence="5" id="KW-0067">ATP-binding</keyword>
<evidence type="ECO:0000256" key="11">
    <source>
        <dbReference type="SAM" id="MobiDB-lite"/>
    </source>
</evidence>
<evidence type="ECO:0000313" key="16">
    <source>
        <dbReference type="Proteomes" id="UP000192927"/>
    </source>
</evidence>
<dbReference type="GO" id="GO:0000288">
    <property type="term" value="P:nuclear-transcribed mRNA catabolic process, deadenylation-dependent decay"/>
    <property type="evidence" value="ECO:0007669"/>
    <property type="project" value="TreeGrafter"/>
</dbReference>
<feature type="region of interest" description="Disordered" evidence="11">
    <location>
        <begin position="757"/>
        <end position="783"/>
    </location>
</feature>
<dbReference type="InterPro" id="IPR045864">
    <property type="entry name" value="aa-tRNA-synth_II/BPL/LPL"/>
</dbReference>
<dbReference type="NCBIfam" id="TIGR00457">
    <property type="entry name" value="asnS"/>
    <property type="match status" value="1"/>
</dbReference>
<accession>A0A1W5DAG0</accession>
<reference evidence="16" key="1">
    <citation type="submission" date="2017-03" db="EMBL/GenBank/DDBJ databases">
        <authorList>
            <person name="Sharma R."/>
            <person name="Thines M."/>
        </authorList>
    </citation>
    <scope>NUCLEOTIDE SEQUENCE [LARGE SCALE GENOMIC DNA]</scope>
</reference>
<dbReference type="Gene3D" id="3.30.70.330">
    <property type="match status" value="1"/>
</dbReference>
<dbReference type="Proteomes" id="UP000192927">
    <property type="component" value="Unassembled WGS sequence"/>
</dbReference>
<dbReference type="InterPro" id="IPR033133">
    <property type="entry name" value="PUM-HD"/>
</dbReference>
<keyword evidence="4" id="KW-0547">Nucleotide-binding</keyword>
<sequence>MATSDQSAVYIDEDVGKDDFSAAGTQQAPYKTLLYAHIQHPPSEGQQYLTRKSETGPVSEDGDPAARLEWKVATKSALKKVGNLYEQHKKKVAKSDELAIREKQEAGKRQQALELAKEIRIGQDSSLPKAIKIRLDEKDPKVIKLRSGTSKNDIDYEEGRGSRVRVTGRVHRLRSQKDVIFATLQDGYGFLQCVFTGNLVKTYDAMTLTLETSIEVYGEMWEVPPKQHAPDDRELHADYFEVIGKAAGDKEAITSRVAPDSDPQTLYDNRHLVLRGENSSSVMKVRAAVLRAFRQTYEETTPSCLEVTPPCMVQTQVEGGATLFAFDYYGEKAFLTQSSQLYLETCLPSLGNVFCVAPSFRAEKSLTRRHLSEYTHIEAELDFISFEDLLVHLELVMSRVVEIALSHAQTAKLINELNPDFKVPERPFTRMRYSAAIDWLRAHDIPNEDGKPHTFGDDIAEAAERKMTDIINRPIFLTHFPVEIKAFYMKKDPEDPRVTESVDCLMPGVGEIVGGSMRMDDYEELMAAYEREGIDPAPYYWYTDQRKYGTSPHGGYGLGLERFLAWLCGRYTPRSGSSTANTSPIEPPTGSTIRSPFGAPGVNGMTNTIGSARMGAGSPSHEVGGRLYSKRAREIQAQEGLTANLWGPPASGGSTPLRETIPESPSQDGFPDFMPPAENTTQSPRRTRAGTLPSRFSPNGAIGGATQSLLPKSSRPTPSTSPFKPSSINPLDNGNLATSPVDSTSTLLSRLRAGSLPQRTNYLGSPSPFGPSLFSTNWPNGRERTTTLSSIRSADAPDSPAQSTFSKEGLNDLDVRTLDFLGLETPQQHSATVAQPGMPRMSDAQRTAGLQPFLSDLASFNKNLNRFRSYSVNAKEKYAEDEDEEAMYNGQWSGQHSGTLTPSAAAAATALAVTQAQIAQHNAAVQAYATQATANRPRARTAGVLDSPLRPGRGYFTPSRLDKSMTAAELGMTEGLEYDGLSEAVRTMHLNSGSDENNLEGPTRALWLGSIPTSTTITSLQAIFGIHGRIESTRVLVHKNCGFVNFENVESAIQAKSLLNGKEIFPGAGPIRIGYAKAPSASVGGTPGNNGAYPSPSPDPYSKDHTDNDVGAAKHGVSGVQHSNGVHAESAAAALHVPELPELRNEMLQIVGEFGASEQDKLQIANSIDAAIAFNSFENDIPTVPEPSHARLHDAPKLREIRKRIDNNVISQTEIEETAIGMLPEIAELASDYLGNTVVQKLFEFCSEAVKEQMLVQISPHMAEIGVHKNGTWAAQKIIDVAKTPNQIAMIVNNLRPYTVALFLDQYGNYVLQCCLKFGAPWNNFIFESMLSRIWDIAQGRFGARAMRACLESHNSTKEQQRMLAAAIALHSVQLATNANGALLLTWFLDTCTFPRRRTVLAPRLVPHLVHLCTHKVAYLTVLKVINQRNEPEARDTVLQALFFSPNDQTLEDILSDQACGATLIFKILTTPFFDENMRSDVVQNVRSVLCRLKASPSQGYKRLMDEVGLSSARLGKADRDSQSPSGRGQHHDRSRPMSQHGTPNGHMHQQQNMARQYSGPGLQPMSQQQQYASPGLIPLDTNNLPAFEQYGLAGLNSTNFTPNPLNQQLQYQALLAQAQAQASRGISPGGFYPGMSAPGLGGYATPSPSIDNFRTLQAQGPPLAPQMSPSPMAQQGGFAAPPQGPPPPTFNPLVGAGLMHGYQYPIGFFPQGGQQQQQQQQMQQGGGRRARVSLFLSFVILGVADVVADGCVAVDVIFSRETGCSLRQALGFIGGTLNSGVGGGWMGPWGGGLL</sequence>
<dbReference type="InterPro" id="IPR012340">
    <property type="entry name" value="NA-bd_OB-fold"/>
</dbReference>
<dbReference type="PROSITE" id="PS50102">
    <property type="entry name" value="RRM"/>
    <property type="match status" value="1"/>
</dbReference>
<dbReference type="PRINTS" id="PR01042">
    <property type="entry name" value="TRNASYNTHASP"/>
</dbReference>
<dbReference type="FunFam" id="1.25.10.10:FF:000167">
    <property type="entry name" value="RNA binding protein Jsn1"/>
    <property type="match status" value="1"/>
</dbReference>
<keyword evidence="2" id="KW-0436">Ligase</keyword>
<dbReference type="PANTHER" id="PTHR47093:SF1">
    <property type="entry name" value="PROTEIN JSN1-RELATED"/>
    <property type="match status" value="1"/>
</dbReference>
<dbReference type="Gene3D" id="2.40.50.140">
    <property type="entry name" value="Nucleic acid-binding proteins"/>
    <property type="match status" value="1"/>
</dbReference>
<evidence type="ECO:0000256" key="6">
    <source>
        <dbReference type="ARBA" id="ARBA00022917"/>
    </source>
</evidence>
<dbReference type="PANTHER" id="PTHR47093">
    <property type="entry name" value="PROTEIN JSN1-RELATED"/>
    <property type="match status" value="1"/>
</dbReference>